<feature type="signal peptide" evidence="2">
    <location>
        <begin position="1"/>
        <end position="22"/>
    </location>
</feature>
<organism evidence="4 6">
    <name type="scientific">Stigmatella aurantiaca (strain DW4/3-1)</name>
    <dbReference type="NCBI Taxonomy" id="378806"/>
    <lineage>
        <taxon>Bacteria</taxon>
        <taxon>Pseudomonadati</taxon>
        <taxon>Myxococcota</taxon>
        <taxon>Myxococcia</taxon>
        <taxon>Myxococcales</taxon>
        <taxon>Cystobacterineae</taxon>
        <taxon>Archangiaceae</taxon>
        <taxon>Stigmatella</taxon>
    </lineage>
</organism>
<evidence type="ECO:0000313" key="3">
    <source>
        <dbReference type="EMBL" id="ADO69045.1"/>
    </source>
</evidence>
<name>Q09BF0_STIAD</name>
<gene>
    <name evidence="3" type="ordered locus">STAUR_1241</name>
    <name evidence="4" type="ORF">STIAU_8645</name>
</gene>
<keyword evidence="2" id="KW-0732">Signal</keyword>
<evidence type="ECO:0000313" key="4">
    <source>
        <dbReference type="EMBL" id="EAU69020.1"/>
    </source>
</evidence>
<dbReference type="PROSITE" id="PS51257">
    <property type="entry name" value="PROKAR_LIPOPROTEIN"/>
    <property type="match status" value="1"/>
</dbReference>
<protein>
    <submittedName>
        <fullName evidence="3">Conserved uncharacterized protein</fullName>
    </submittedName>
</protein>
<sequence length="243" mass="24919">MSLKSRLLAAFAVLSLVAVACATGQQKAPTQAGGSSTVEELPEEGAPAAGPDAPAPAAQAQAIGGPEKGFTVKMPGAPQSTSNKITIASGDILIETLSSEVDGITYSLLTYDYPVKFVAARSPEALLNSDGRDALINQVKGTLKSEEPIVLDGYPGKAFVMGSDRGDVRVRTYLVGSRLYTLLGVYNPGIPSPSVDEFLQSLTLINPPPKVERATRAPGTPSASDAGTPGPTDAGIPANDAGR</sequence>
<reference evidence="4 6" key="1">
    <citation type="submission" date="2006-04" db="EMBL/GenBank/DDBJ databases">
        <authorList>
            <person name="Nierman W.C."/>
        </authorList>
    </citation>
    <scope>NUCLEOTIDE SEQUENCE [LARGE SCALE GENOMIC DNA]</scope>
    <source>
        <strain evidence="4 6">DW4/3-1</strain>
    </source>
</reference>
<dbReference type="HOGENOM" id="CLU_1072476_0_0_7"/>
<dbReference type="eggNOG" id="ENOG5030IDS">
    <property type="taxonomic scope" value="Bacteria"/>
</dbReference>
<dbReference type="Proteomes" id="UP000032702">
    <property type="component" value="Unassembled WGS sequence"/>
</dbReference>
<reference evidence="3 5" key="2">
    <citation type="journal article" date="2011" name="Mol. Biol. Evol.">
        <title>Comparative genomic analysis of fruiting body formation in Myxococcales.</title>
        <authorList>
            <person name="Huntley S."/>
            <person name="Hamann N."/>
            <person name="Wegener-Feldbrugge S."/>
            <person name="Treuner-Lange A."/>
            <person name="Kube M."/>
            <person name="Reinhardt R."/>
            <person name="Klages S."/>
            <person name="Muller R."/>
            <person name="Ronning C.M."/>
            <person name="Nierman W.C."/>
            <person name="Sogaard-Andersen L."/>
        </authorList>
    </citation>
    <scope>NUCLEOTIDE SEQUENCE [LARGE SCALE GENOMIC DNA]</scope>
    <source>
        <strain evidence="3 5">DW4/3-1</strain>
    </source>
</reference>
<dbReference type="KEGG" id="sur:STAUR_1241"/>
<dbReference type="RefSeq" id="WP_002611120.1">
    <property type="nucleotide sequence ID" value="NC_014623.1"/>
</dbReference>
<dbReference type="STRING" id="378806.STAUR_1241"/>
<keyword evidence="5" id="KW-1185">Reference proteome</keyword>
<dbReference type="AlphaFoldDB" id="Q09BF0"/>
<evidence type="ECO:0000313" key="5">
    <source>
        <dbReference type="Proteomes" id="UP000001351"/>
    </source>
</evidence>
<feature type="compositionally biased region" description="Polar residues" evidence="1">
    <location>
        <begin position="27"/>
        <end position="38"/>
    </location>
</feature>
<proteinExistence type="predicted"/>
<evidence type="ECO:0000256" key="2">
    <source>
        <dbReference type="SAM" id="SignalP"/>
    </source>
</evidence>
<feature type="region of interest" description="Disordered" evidence="1">
    <location>
        <begin position="27"/>
        <end position="61"/>
    </location>
</feature>
<evidence type="ECO:0000313" key="6">
    <source>
        <dbReference type="Proteomes" id="UP000032702"/>
    </source>
</evidence>
<evidence type="ECO:0000256" key="1">
    <source>
        <dbReference type="SAM" id="MobiDB-lite"/>
    </source>
</evidence>
<feature type="compositionally biased region" description="Low complexity" evidence="1">
    <location>
        <begin position="44"/>
        <end position="61"/>
    </location>
</feature>
<accession>Q09BF0</accession>
<feature type="region of interest" description="Disordered" evidence="1">
    <location>
        <begin position="207"/>
        <end position="243"/>
    </location>
</feature>
<feature type="chain" id="PRO_5010840401" evidence="2">
    <location>
        <begin position="23"/>
        <end position="243"/>
    </location>
</feature>
<dbReference type="OrthoDB" id="5512885at2"/>
<dbReference type="EMBL" id="CP002271">
    <property type="protein sequence ID" value="ADO69045.1"/>
    <property type="molecule type" value="Genomic_DNA"/>
</dbReference>
<dbReference type="EMBL" id="AAMD01000009">
    <property type="protein sequence ID" value="EAU69020.1"/>
    <property type="molecule type" value="Genomic_DNA"/>
</dbReference>
<dbReference type="Proteomes" id="UP000001351">
    <property type="component" value="Chromosome"/>
</dbReference>